<dbReference type="AlphaFoldDB" id="A0A225C481"/>
<organism evidence="9 10">
    <name type="scientific">Clavibacter tessellarius</name>
    <dbReference type="NCBI Taxonomy" id="31965"/>
    <lineage>
        <taxon>Bacteria</taxon>
        <taxon>Bacillati</taxon>
        <taxon>Actinomycetota</taxon>
        <taxon>Actinomycetes</taxon>
        <taxon>Micrococcales</taxon>
        <taxon>Microbacteriaceae</taxon>
        <taxon>Clavibacter</taxon>
    </lineage>
</organism>
<dbReference type="CDD" id="cd13127">
    <property type="entry name" value="MATE_tuaB_like"/>
    <property type="match status" value="1"/>
</dbReference>
<evidence type="ECO:0000313" key="10">
    <source>
        <dbReference type="Proteomes" id="UP000215316"/>
    </source>
</evidence>
<feature type="transmembrane region" description="Helical" evidence="8">
    <location>
        <begin position="417"/>
        <end position="435"/>
    </location>
</feature>
<comment type="subcellular location">
    <subcellularLocation>
        <location evidence="1">Cell membrane</location>
        <topology evidence="1">Multi-pass membrane protein</topology>
    </subcellularLocation>
</comment>
<evidence type="ECO:0000256" key="7">
    <source>
        <dbReference type="SAM" id="MobiDB-lite"/>
    </source>
</evidence>
<feature type="transmembrane region" description="Helical" evidence="8">
    <location>
        <begin position="447"/>
        <end position="471"/>
    </location>
</feature>
<keyword evidence="5 8" id="KW-1133">Transmembrane helix</keyword>
<keyword evidence="10" id="KW-1185">Reference proteome</keyword>
<reference evidence="9" key="1">
    <citation type="submission" date="2017-08" db="EMBL/GenBank/DDBJ databases">
        <title>Genomes of multiple Clavibacter strains from different subspecies.</title>
        <authorList>
            <person name="Yuan X.-K."/>
            <person name="Li X.-S."/>
            <person name="Nie J."/>
            <person name="De Boer S.H."/>
        </authorList>
    </citation>
    <scope>NUCLEOTIDE SEQUENCE [LARGE SCALE GENOMIC DNA]</scope>
    <source>
        <strain evidence="9">ATCC 33566</strain>
    </source>
</reference>
<dbReference type="Proteomes" id="UP000215316">
    <property type="component" value="Unassembled WGS sequence"/>
</dbReference>
<dbReference type="InterPro" id="IPR050833">
    <property type="entry name" value="Poly_Biosynth_Transport"/>
</dbReference>
<evidence type="ECO:0000256" key="6">
    <source>
        <dbReference type="ARBA" id="ARBA00023136"/>
    </source>
</evidence>
<keyword evidence="3" id="KW-1003">Cell membrane</keyword>
<feature type="transmembrane region" description="Helical" evidence="8">
    <location>
        <begin position="325"/>
        <end position="348"/>
    </location>
</feature>
<feature type="transmembrane region" description="Helical" evidence="8">
    <location>
        <begin position="185"/>
        <end position="206"/>
    </location>
</feature>
<feature type="transmembrane region" description="Helical" evidence="8">
    <location>
        <begin position="393"/>
        <end position="411"/>
    </location>
</feature>
<name>A0A225C481_9MICO</name>
<dbReference type="PANTHER" id="PTHR30250:SF10">
    <property type="entry name" value="LIPOPOLYSACCHARIDE BIOSYNTHESIS PROTEIN WZXC"/>
    <property type="match status" value="1"/>
</dbReference>
<dbReference type="PANTHER" id="PTHR30250">
    <property type="entry name" value="PST FAMILY PREDICTED COLANIC ACID TRANSPORTER"/>
    <property type="match status" value="1"/>
</dbReference>
<dbReference type="GO" id="GO:0005886">
    <property type="term" value="C:plasma membrane"/>
    <property type="evidence" value="ECO:0007669"/>
    <property type="project" value="UniProtKB-SubCell"/>
</dbReference>
<sequence>MPSALPGDPSAPAVASAVASAATASAPAPETPPAATQGLGARAARGAIVTIGAQLIRILIQVASVVVLARLLTPTDYGLLAMVLAIIGVGEIFRDFGLSNAAIQARDLSRGQRDNLWWINAGIGLVLAALVFCAAWPLAAVFGHDELIPIAHALSLTFVFNGLATQYRASLTRSLRFRALATADVTAPAVALLVAIGGALLGWGYWALVAQQLTQTLVLLALAVGFARWIPRLPSRGEPMGPLLRFGWNMVSSQMVGYVSNNIDTFLVGLRFGAGSLGIYNRAFQLLMTPLAQIRSPLTTVAIPVLSRLADEQRRFADYVARGQLALGYTLGAGLGLVAATAVPITAVFLGPQWDSVAPILRLLAIAGIFDTLAFVGYWVYVSRGLTGDLFRFSLLSAAVKVTTILVGSSFGIVGIAAGYAAAPAICWPISLWWLSRKAPIPTRRLYMGALRIIGVVGGVSVATGALLALVDTGSDVLQLLAGIGTTAVLYALVVALVPAVRRDVRGVLDLARVLPRARRGSGVAASASAPAPSPAPAPVATDQGARDGGEAGTGSATPADARASTSA</sequence>
<gene>
    <name evidence="9" type="ORF">B5P24_01485</name>
</gene>
<feature type="region of interest" description="Disordered" evidence="7">
    <location>
        <begin position="523"/>
        <end position="568"/>
    </location>
</feature>
<feature type="transmembrane region" description="Helical" evidence="8">
    <location>
        <begin position="477"/>
        <end position="498"/>
    </location>
</feature>
<evidence type="ECO:0000256" key="1">
    <source>
        <dbReference type="ARBA" id="ARBA00004651"/>
    </source>
</evidence>
<feature type="transmembrane region" description="Helical" evidence="8">
    <location>
        <begin position="360"/>
        <end position="381"/>
    </location>
</feature>
<comment type="caution">
    <text evidence="9">The sequence shown here is derived from an EMBL/GenBank/DDBJ whole genome shotgun (WGS) entry which is preliminary data.</text>
</comment>
<evidence type="ECO:0000256" key="2">
    <source>
        <dbReference type="ARBA" id="ARBA00007430"/>
    </source>
</evidence>
<feature type="transmembrane region" description="Helical" evidence="8">
    <location>
        <begin position="147"/>
        <end position="164"/>
    </location>
</feature>
<evidence type="ECO:0000256" key="4">
    <source>
        <dbReference type="ARBA" id="ARBA00022692"/>
    </source>
</evidence>
<comment type="similarity">
    <text evidence="2">Belongs to the polysaccharide synthase family.</text>
</comment>
<dbReference type="RefSeq" id="WP_237583468.1">
    <property type="nucleotide sequence ID" value="NZ_CP040788.1"/>
</dbReference>
<evidence type="ECO:0000256" key="8">
    <source>
        <dbReference type="SAM" id="Phobius"/>
    </source>
</evidence>
<dbReference type="Pfam" id="PF13440">
    <property type="entry name" value="Polysacc_synt_3"/>
    <property type="match status" value="1"/>
</dbReference>
<keyword evidence="4 8" id="KW-0812">Transmembrane</keyword>
<proteinExistence type="inferred from homology"/>
<protein>
    <submittedName>
        <fullName evidence="9">Lipopolysaccharide biosynthesis protein</fullName>
    </submittedName>
</protein>
<feature type="transmembrane region" description="Helical" evidence="8">
    <location>
        <begin position="117"/>
        <end position="141"/>
    </location>
</feature>
<evidence type="ECO:0000256" key="5">
    <source>
        <dbReference type="ARBA" id="ARBA00022989"/>
    </source>
</evidence>
<evidence type="ECO:0000256" key="3">
    <source>
        <dbReference type="ARBA" id="ARBA00022475"/>
    </source>
</evidence>
<feature type="transmembrane region" description="Helical" evidence="8">
    <location>
        <begin position="212"/>
        <end position="230"/>
    </location>
</feature>
<accession>A0A225C481</accession>
<evidence type="ECO:0000313" key="9">
    <source>
        <dbReference type="EMBL" id="OQJ61797.1"/>
    </source>
</evidence>
<keyword evidence="6 8" id="KW-0472">Membrane</keyword>
<feature type="transmembrane region" description="Helical" evidence="8">
    <location>
        <begin position="77"/>
        <end position="96"/>
    </location>
</feature>
<dbReference type="EMBL" id="MZMQ01000001">
    <property type="protein sequence ID" value="OQJ61797.1"/>
    <property type="molecule type" value="Genomic_DNA"/>
</dbReference>